<sequence>MSRYVFSMDSHVVEPRQLWQDKLPPHLRDRALRAERRDGYLVMVADGRDLHRMQVGDGNSDNPRIGGTSPELRFQDMLKDGIDAELLFPNLGMMCYAIDDAELSLACMQVYNDWLMQQFGAHRDALVPCAVLPMRDVAETLDEFRRVVALGYRAVMLPTLPPAGLRYNNKDFDPVWAYAQEQGIPLAFHVASGLTPITERGPGAAIINYMRLGFATEELVTYMVAGGALDRHPGLTMVVIEAGASWMVALGERLDEVHEAHQYYVKPKLSRKPSEILYAQVKATFQFDRACLSTIPMTGHQCLLWASDYPHMEGTFPRSRQVIDEVFGGAGLAPEVQADILGGTAARLYGLEPRPLAAKLGA</sequence>
<evidence type="ECO:0000313" key="3">
    <source>
        <dbReference type="EMBL" id="NRF65877.1"/>
    </source>
</evidence>
<evidence type="ECO:0000256" key="1">
    <source>
        <dbReference type="ARBA" id="ARBA00023239"/>
    </source>
</evidence>
<dbReference type="Proteomes" id="UP000737171">
    <property type="component" value="Unassembled WGS sequence"/>
</dbReference>
<comment type="caution">
    <text evidence="3">The sequence shown here is derived from an EMBL/GenBank/DDBJ whole genome shotgun (WGS) entry which is preliminary data.</text>
</comment>
<dbReference type="InterPro" id="IPR032465">
    <property type="entry name" value="ACMSD"/>
</dbReference>
<dbReference type="PANTHER" id="PTHR21240">
    <property type="entry name" value="2-AMINO-3-CARBOXYLMUCONATE-6-SEMIALDEHYDE DECARBOXYLASE"/>
    <property type="match status" value="1"/>
</dbReference>
<dbReference type="EMBL" id="JABRWJ010000001">
    <property type="protein sequence ID" value="NRF65877.1"/>
    <property type="molecule type" value="Genomic_DNA"/>
</dbReference>
<feature type="domain" description="Amidohydrolase-related" evidence="2">
    <location>
        <begin position="66"/>
        <end position="351"/>
    </location>
</feature>
<gene>
    <name evidence="3" type="ORF">HLB44_02635</name>
</gene>
<evidence type="ECO:0000313" key="4">
    <source>
        <dbReference type="Proteomes" id="UP000737171"/>
    </source>
</evidence>
<dbReference type="InterPro" id="IPR006680">
    <property type="entry name" value="Amidohydro-rel"/>
</dbReference>
<protein>
    <submittedName>
        <fullName evidence="3">Amidohydrolase</fullName>
    </submittedName>
</protein>
<dbReference type="PANTHER" id="PTHR21240:SF28">
    <property type="entry name" value="ISO-OROTATE DECARBOXYLASE (EUROFUNG)"/>
    <property type="match status" value="1"/>
</dbReference>
<dbReference type="SUPFAM" id="SSF51556">
    <property type="entry name" value="Metallo-dependent hydrolases"/>
    <property type="match status" value="1"/>
</dbReference>
<organism evidence="3 4">
    <name type="scientific">Pseudaquabacterium terrae</name>
    <dbReference type="NCBI Taxonomy" id="2732868"/>
    <lineage>
        <taxon>Bacteria</taxon>
        <taxon>Pseudomonadati</taxon>
        <taxon>Pseudomonadota</taxon>
        <taxon>Betaproteobacteria</taxon>
        <taxon>Burkholderiales</taxon>
        <taxon>Sphaerotilaceae</taxon>
        <taxon>Pseudaquabacterium</taxon>
    </lineage>
</organism>
<dbReference type="Pfam" id="PF04909">
    <property type="entry name" value="Amidohydro_2"/>
    <property type="match status" value="1"/>
</dbReference>
<evidence type="ECO:0000259" key="2">
    <source>
        <dbReference type="Pfam" id="PF04909"/>
    </source>
</evidence>
<keyword evidence="1" id="KW-0456">Lyase</keyword>
<dbReference type="Gene3D" id="3.20.20.140">
    <property type="entry name" value="Metal-dependent hydrolases"/>
    <property type="match status" value="1"/>
</dbReference>
<name>A0ABX2EBZ5_9BURK</name>
<accession>A0ABX2EBZ5</accession>
<dbReference type="InterPro" id="IPR032466">
    <property type="entry name" value="Metal_Hydrolase"/>
</dbReference>
<keyword evidence="4" id="KW-1185">Reference proteome</keyword>
<proteinExistence type="predicted"/>
<reference evidence="3 4" key="1">
    <citation type="submission" date="2020-05" db="EMBL/GenBank/DDBJ databases">
        <title>Aquincola sp. isolate from soil.</title>
        <authorList>
            <person name="Han J."/>
            <person name="Kim D.-U."/>
        </authorList>
    </citation>
    <scope>NUCLEOTIDE SEQUENCE [LARGE SCALE GENOMIC DNA]</scope>
    <source>
        <strain evidence="3 4">S2</strain>
    </source>
</reference>
<dbReference type="RefSeq" id="WP_173120314.1">
    <property type="nucleotide sequence ID" value="NZ_JABRWJ010000001.1"/>
</dbReference>